<dbReference type="GO" id="GO:0006352">
    <property type="term" value="P:DNA-templated transcription initiation"/>
    <property type="evidence" value="ECO:0007669"/>
    <property type="project" value="InterPro"/>
</dbReference>
<dbReference type="InterPro" id="IPR013325">
    <property type="entry name" value="RNA_pol_sigma_r2"/>
</dbReference>
<dbReference type="Proteomes" id="UP000247591">
    <property type="component" value="Unassembled WGS sequence"/>
</dbReference>
<dbReference type="GO" id="GO:0016987">
    <property type="term" value="F:sigma factor activity"/>
    <property type="evidence" value="ECO:0007669"/>
    <property type="project" value="UniProtKB-KW"/>
</dbReference>
<accession>A0A318RL99</accession>
<dbReference type="GO" id="GO:0003677">
    <property type="term" value="F:DNA binding"/>
    <property type="evidence" value="ECO:0007669"/>
    <property type="project" value="UniProtKB-KW"/>
</dbReference>
<evidence type="ECO:0000256" key="5">
    <source>
        <dbReference type="ARBA" id="ARBA00023163"/>
    </source>
</evidence>
<name>A0A318RL99_WILLI</name>
<dbReference type="Gene3D" id="1.10.10.10">
    <property type="entry name" value="Winged helix-like DNA-binding domain superfamily/Winged helix DNA-binding domain"/>
    <property type="match status" value="1"/>
</dbReference>
<keyword evidence="5" id="KW-0804">Transcription</keyword>
<comment type="caution">
    <text evidence="8">The sequence shown here is derived from an EMBL/GenBank/DDBJ whole genome shotgun (WGS) entry which is preliminary data.</text>
</comment>
<dbReference type="InterPro" id="IPR039425">
    <property type="entry name" value="RNA_pol_sigma-70-like"/>
</dbReference>
<evidence type="ECO:0000256" key="1">
    <source>
        <dbReference type="ARBA" id="ARBA00010641"/>
    </source>
</evidence>
<dbReference type="InterPro" id="IPR007627">
    <property type="entry name" value="RNA_pol_sigma70_r2"/>
</dbReference>
<feature type="domain" description="RNA polymerase sigma factor 70 region 4 type 2" evidence="7">
    <location>
        <begin position="111"/>
        <end position="154"/>
    </location>
</feature>
<dbReference type="InterPro" id="IPR036388">
    <property type="entry name" value="WH-like_DNA-bd_sf"/>
</dbReference>
<evidence type="ECO:0000313" key="8">
    <source>
        <dbReference type="EMBL" id="PYE15043.1"/>
    </source>
</evidence>
<dbReference type="Pfam" id="PF04542">
    <property type="entry name" value="Sigma70_r2"/>
    <property type="match status" value="1"/>
</dbReference>
<dbReference type="EMBL" id="QJSP01000011">
    <property type="protein sequence ID" value="PYE15043.1"/>
    <property type="molecule type" value="Genomic_DNA"/>
</dbReference>
<dbReference type="PANTHER" id="PTHR43133">
    <property type="entry name" value="RNA POLYMERASE ECF-TYPE SIGMA FACTO"/>
    <property type="match status" value="1"/>
</dbReference>
<keyword evidence="9" id="KW-1185">Reference proteome</keyword>
<dbReference type="PANTHER" id="PTHR43133:SF52">
    <property type="entry name" value="ECF RNA POLYMERASE SIGMA FACTOR SIGL"/>
    <property type="match status" value="1"/>
</dbReference>
<dbReference type="InterPro" id="IPR014284">
    <property type="entry name" value="RNA_pol_sigma-70_dom"/>
</dbReference>
<dbReference type="NCBIfam" id="TIGR02937">
    <property type="entry name" value="sigma70-ECF"/>
    <property type="match status" value="1"/>
</dbReference>
<dbReference type="OrthoDB" id="5243336at2"/>
<evidence type="ECO:0000259" key="6">
    <source>
        <dbReference type="Pfam" id="PF04542"/>
    </source>
</evidence>
<evidence type="ECO:0000313" key="9">
    <source>
        <dbReference type="Proteomes" id="UP000247591"/>
    </source>
</evidence>
<dbReference type="SUPFAM" id="SSF88946">
    <property type="entry name" value="Sigma2 domain of RNA polymerase sigma factors"/>
    <property type="match status" value="1"/>
</dbReference>
<feature type="domain" description="RNA polymerase sigma-70 region 2" evidence="6">
    <location>
        <begin position="13"/>
        <end position="79"/>
    </location>
</feature>
<dbReference type="InterPro" id="IPR013324">
    <property type="entry name" value="RNA_pol_sigma_r3/r4-like"/>
</dbReference>
<protein>
    <submittedName>
        <fullName evidence="8">RNA polymerase sigma-70 factor (ECF subfamily)</fullName>
    </submittedName>
</protein>
<organism evidence="8 9">
    <name type="scientific">Williamsia limnetica</name>
    <dbReference type="NCBI Taxonomy" id="882452"/>
    <lineage>
        <taxon>Bacteria</taxon>
        <taxon>Bacillati</taxon>
        <taxon>Actinomycetota</taxon>
        <taxon>Actinomycetes</taxon>
        <taxon>Mycobacteriales</taxon>
        <taxon>Nocardiaceae</taxon>
        <taxon>Williamsia</taxon>
    </lineage>
</organism>
<dbReference type="SUPFAM" id="SSF88659">
    <property type="entry name" value="Sigma3 and sigma4 domains of RNA polymerase sigma factors"/>
    <property type="match status" value="1"/>
</dbReference>
<dbReference type="Gene3D" id="1.10.1740.10">
    <property type="match status" value="1"/>
</dbReference>
<sequence length="173" mass="19400">MLSSGGHALLAVYDEALPAVYGYLIRRTRDKGIAEDLTSETFLAAMDRARGDDPVDPSIPWLIGIARHKLADHWRRMQRTPIPVEEVPDHPGDDQWDVHLDRILAEYTLFRLSDTHRAVLTLRYVDDCTVAQCAEMLDRTVTATEALLTRAKRAFRASYPSDPATSAAKGGRR</sequence>
<evidence type="ECO:0000256" key="4">
    <source>
        <dbReference type="ARBA" id="ARBA00023125"/>
    </source>
</evidence>
<dbReference type="InterPro" id="IPR013249">
    <property type="entry name" value="RNA_pol_sigma70_r4_t2"/>
</dbReference>
<dbReference type="AlphaFoldDB" id="A0A318RL99"/>
<comment type="similarity">
    <text evidence="1">Belongs to the sigma-70 factor family. ECF subfamily.</text>
</comment>
<gene>
    <name evidence="8" type="ORF">DFR67_111118</name>
</gene>
<keyword evidence="2" id="KW-0805">Transcription regulation</keyword>
<keyword evidence="3" id="KW-0731">Sigma factor</keyword>
<keyword evidence="4" id="KW-0238">DNA-binding</keyword>
<dbReference type="RefSeq" id="WP_110471177.1">
    <property type="nucleotide sequence ID" value="NZ_QJSP01000011.1"/>
</dbReference>
<reference evidence="8 9" key="1">
    <citation type="submission" date="2018-06" db="EMBL/GenBank/DDBJ databases">
        <title>Genomic Encyclopedia of Type Strains, Phase IV (KMG-IV): sequencing the most valuable type-strain genomes for metagenomic binning, comparative biology and taxonomic classification.</title>
        <authorList>
            <person name="Goeker M."/>
        </authorList>
    </citation>
    <scope>NUCLEOTIDE SEQUENCE [LARGE SCALE GENOMIC DNA]</scope>
    <source>
        <strain evidence="8 9">DSM 45521</strain>
    </source>
</reference>
<evidence type="ECO:0000259" key="7">
    <source>
        <dbReference type="Pfam" id="PF08281"/>
    </source>
</evidence>
<proteinExistence type="inferred from homology"/>
<evidence type="ECO:0000256" key="3">
    <source>
        <dbReference type="ARBA" id="ARBA00023082"/>
    </source>
</evidence>
<evidence type="ECO:0000256" key="2">
    <source>
        <dbReference type="ARBA" id="ARBA00023015"/>
    </source>
</evidence>
<dbReference type="Pfam" id="PF08281">
    <property type="entry name" value="Sigma70_r4_2"/>
    <property type="match status" value="1"/>
</dbReference>